<keyword evidence="3" id="KW-1185">Reference proteome</keyword>
<dbReference type="AlphaFoldDB" id="A0A0D6M374"/>
<feature type="compositionally biased region" description="Basic and acidic residues" evidence="1">
    <location>
        <begin position="17"/>
        <end position="84"/>
    </location>
</feature>
<sequence length="120" mass="14183">MEKRALERMVNANQPRRKTEKEVKKEAEKAGKLAKFEEKQRKLQEKAAAEKAKPKQKKVSEQRNVVEKPKHIPGQRHGEKKDISHGLPKMYDPSYVESGWYSWWDKQGFFKPEYGRENSE</sequence>
<gene>
    <name evidence="2" type="ORF">ANCCEY_02229</name>
</gene>
<dbReference type="EMBL" id="KE124807">
    <property type="protein sequence ID" value="EPB78710.1"/>
    <property type="molecule type" value="Genomic_DNA"/>
</dbReference>
<accession>A0A0D6M374</accession>
<proteinExistence type="predicted"/>
<dbReference type="Proteomes" id="UP000054495">
    <property type="component" value="Unassembled WGS sequence"/>
</dbReference>
<name>A0A0D6M374_9BILA</name>
<evidence type="ECO:0000313" key="2">
    <source>
        <dbReference type="EMBL" id="EPB78710.1"/>
    </source>
</evidence>
<protein>
    <submittedName>
        <fullName evidence="2">Uncharacterized protein</fullName>
    </submittedName>
</protein>
<reference evidence="2 3" key="1">
    <citation type="submission" date="2013-05" db="EMBL/GenBank/DDBJ databases">
        <title>Draft genome of the parasitic nematode Anyclostoma ceylanicum.</title>
        <authorList>
            <person name="Mitreva M."/>
        </authorList>
    </citation>
    <scope>NUCLEOTIDE SEQUENCE [LARGE SCALE GENOMIC DNA]</scope>
</reference>
<organism evidence="2 3">
    <name type="scientific">Ancylostoma ceylanicum</name>
    <dbReference type="NCBI Taxonomy" id="53326"/>
    <lineage>
        <taxon>Eukaryota</taxon>
        <taxon>Metazoa</taxon>
        <taxon>Ecdysozoa</taxon>
        <taxon>Nematoda</taxon>
        <taxon>Chromadorea</taxon>
        <taxon>Rhabditida</taxon>
        <taxon>Rhabditina</taxon>
        <taxon>Rhabditomorpha</taxon>
        <taxon>Strongyloidea</taxon>
        <taxon>Ancylostomatidae</taxon>
        <taxon>Ancylostomatinae</taxon>
        <taxon>Ancylostoma</taxon>
    </lineage>
</organism>
<evidence type="ECO:0000313" key="3">
    <source>
        <dbReference type="Proteomes" id="UP000054495"/>
    </source>
</evidence>
<evidence type="ECO:0000256" key="1">
    <source>
        <dbReference type="SAM" id="MobiDB-lite"/>
    </source>
</evidence>
<feature type="region of interest" description="Disordered" evidence="1">
    <location>
        <begin position="1"/>
        <end position="88"/>
    </location>
</feature>